<organism evidence="8">
    <name type="scientific">marine sediment metagenome</name>
    <dbReference type="NCBI Taxonomy" id="412755"/>
    <lineage>
        <taxon>unclassified sequences</taxon>
        <taxon>metagenomes</taxon>
        <taxon>ecological metagenomes</taxon>
    </lineage>
</organism>
<dbReference type="PANTHER" id="PTHR30576">
    <property type="entry name" value="COLANIC BIOSYNTHESIS UDP-GLUCOSE LIPID CARRIER TRANSFERASE"/>
    <property type="match status" value="1"/>
</dbReference>
<keyword evidence="2" id="KW-0808">Transferase</keyword>
<evidence type="ECO:0000313" key="8">
    <source>
        <dbReference type="EMBL" id="GAH11522.1"/>
    </source>
</evidence>
<comment type="caution">
    <text evidence="8">The sequence shown here is derived from an EMBL/GenBank/DDBJ whole genome shotgun (WGS) entry which is preliminary data.</text>
</comment>
<name>X1CUR8_9ZZZZ</name>
<evidence type="ECO:0000256" key="5">
    <source>
        <dbReference type="ARBA" id="ARBA00023136"/>
    </source>
</evidence>
<evidence type="ECO:0000256" key="1">
    <source>
        <dbReference type="ARBA" id="ARBA00004141"/>
    </source>
</evidence>
<gene>
    <name evidence="8" type="ORF">S01H4_57994</name>
</gene>
<dbReference type="NCBIfam" id="TIGR03025">
    <property type="entry name" value="EPS_sugtrans"/>
    <property type="match status" value="1"/>
</dbReference>
<accession>X1CUR8</accession>
<feature type="domain" description="Bacterial sugar transferase" evidence="7">
    <location>
        <begin position="14"/>
        <end position="201"/>
    </location>
</feature>
<keyword evidence="4 6" id="KW-1133">Transmembrane helix</keyword>
<protein>
    <recommendedName>
        <fullName evidence="7">Bacterial sugar transferase domain-containing protein</fullName>
    </recommendedName>
</protein>
<dbReference type="GO" id="GO:0016780">
    <property type="term" value="F:phosphotransferase activity, for other substituted phosphate groups"/>
    <property type="evidence" value="ECO:0007669"/>
    <property type="project" value="TreeGrafter"/>
</dbReference>
<comment type="subcellular location">
    <subcellularLocation>
        <location evidence="1">Membrane</location>
        <topology evidence="1">Multi-pass membrane protein</topology>
    </subcellularLocation>
</comment>
<dbReference type="GO" id="GO:0016020">
    <property type="term" value="C:membrane"/>
    <property type="evidence" value="ECO:0007669"/>
    <property type="project" value="UniProtKB-SubCell"/>
</dbReference>
<evidence type="ECO:0000259" key="7">
    <source>
        <dbReference type="Pfam" id="PF02397"/>
    </source>
</evidence>
<dbReference type="InterPro" id="IPR003362">
    <property type="entry name" value="Bact_transf"/>
</dbReference>
<keyword evidence="3 6" id="KW-0812">Transmembrane</keyword>
<dbReference type="Pfam" id="PF02397">
    <property type="entry name" value="Bac_transf"/>
    <property type="match status" value="1"/>
</dbReference>
<feature type="transmembrane region" description="Helical" evidence="6">
    <location>
        <begin position="20"/>
        <end position="40"/>
    </location>
</feature>
<reference evidence="8" key="1">
    <citation type="journal article" date="2014" name="Front. Microbiol.">
        <title>High frequency of phylogenetically diverse reductive dehalogenase-homologous genes in deep subseafloor sedimentary metagenomes.</title>
        <authorList>
            <person name="Kawai M."/>
            <person name="Futagami T."/>
            <person name="Toyoda A."/>
            <person name="Takaki Y."/>
            <person name="Nishi S."/>
            <person name="Hori S."/>
            <person name="Arai W."/>
            <person name="Tsubouchi T."/>
            <person name="Morono Y."/>
            <person name="Uchiyama I."/>
            <person name="Ito T."/>
            <person name="Fujiyama A."/>
            <person name="Inagaki F."/>
            <person name="Takami H."/>
        </authorList>
    </citation>
    <scope>NUCLEOTIDE SEQUENCE</scope>
    <source>
        <strain evidence="8">Expedition CK06-06</strain>
    </source>
</reference>
<dbReference type="EMBL" id="BART01033828">
    <property type="protein sequence ID" value="GAH11522.1"/>
    <property type="molecule type" value="Genomic_DNA"/>
</dbReference>
<feature type="non-terminal residue" evidence="8">
    <location>
        <position position="1"/>
    </location>
</feature>
<evidence type="ECO:0000256" key="2">
    <source>
        <dbReference type="ARBA" id="ARBA00022679"/>
    </source>
</evidence>
<dbReference type="InterPro" id="IPR017475">
    <property type="entry name" value="EPS_sugar_tfrase"/>
</dbReference>
<dbReference type="AlphaFoldDB" id="X1CUR8"/>
<proteinExistence type="predicted"/>
<evidence type="ECO:0000256" key="4">
    <source>
        <dbReference type="ARBA" id="ARBA00022989"/>
    </source>
</evidence>
<evidence type="ECO:0000256" key="3">
    <source>
        <dbReference type="ARBA" id="ARBA00022692"/>
    </source>
</evidence>
<dbReference type="PANTHER" id="PTHR30576:SF10">
    <property type="entry name" value="SLL5057 PROTEIN"/>
    <property type="match status" value="1"/>
</dbReference>
<sequence length="207" mass="23617">VRDVRISPLGQWLKRLLDLSIVFILAIPVALITVVTAAAVKLESPGPAFFIQERVGYKGRPFKMTKFRSMVVDADDQKEALRAMNEANGPIFKIRNDPRLTRVGRIIRRLSLDELPQLYNVLLGEMSLVGPRPPLAEEVNQYQSWHMQRLEVKGGITGLWQVSGRSDLTFDEQCLLDIYYIENWSIALDLRIMLQTIPYVLFGRGAY</sequence>
<keyword evidence="5 6" id="KW-0472">Membrane</keyword>
<evidence type="ECO:0000256" key="6">
    <source>
        <dbReference type="SAM" id="Phobius"/>
    </source>
</evidence>